<dbReference type="RefSeq" id="WP_086324331.1">
    <property type="nucleotide sequence ID" value="NZ_NGLB01000001.1"/>
</dbReference>
<evidence type="ECO:0000313" key="3">
    <source>
        <dbReference type="Proteomes" id="UP000194737"/>
    </source>
</evidence>
<comment type="caution">
    <text evidence="2">The sequence shown here is derived from an EMBL/GenBank/DDBJ whole genome shotgun (WGS) entry which is preliminary data.</text>
</comment>
<dbReference type="Proteomes" id="UP000194737">
    <property type="component" value="Unassembled WGS sequence"/>
</dbReference>
<feature type="coiled-coil region" evidence="1">
    <location>
        <begin position="78"/>
        <end position="112"/>
    </location>
</feature>
<keyword evidence="1" id="KW-0175">Coiled coil</keyword>
<proteinExistence type="predicted"/>
<gene>
    <name evidence="2" type="ORF">A5804_000075</name>
</gene>
<accession>A0AB73NDK8</accession>
<evidence type="ECO:0000313" key="2">
    <source>
        <dbReference type="EMBL" id="OTN98592.1"/>
    </source>
</evidence>
<evidence type="ECO:0000256" key="1">
    <source>
        <dbReference type="SAM" id="Coils"/>
    </source>
</evidence>
<organism evidence="2 3">
    <name type="scientific">Enterococcus faecium</name>
    <name type="common">Streptococcus faecium</name>
    <dbReference type="NCBI Taxonomy" id="1352"/>
    <lineage>
        <taxon>Bacteria</taxon>
        <taxon>Bacillati</taxon>
        <taxon>Bacillota</taxon>
        <taxon>Bacilli</taxon>
        <taxon>Lactobacillales</taxon>
        <taxon>Enterococcaceae</taxon>
        <taxon>Enterococcus</taxon>
    </lineage>
</organism>
<protein>
    <submittedName>
        <fullName evidence="2">Uncharacterized protein</fullName>
    </submittedName>
</protein>
<dbReference type="EMBL" id="NGLB01000001">
    <property type="protein sequence ID" value="OTN98592.1"/>
    <property type="molecule type" value="Genomic_DNA"/>
</dbReference>
<dbReference type="AlphaFoldDB" id="A0AB73NDK8"/>
<name>A0AB73NDK8_ENTFC</name>
<sequence>MRDKSSDERATFNQQIHERERQMDELAKYKHNMENILANLETENYKWFSRMQEINESDSAEVSIQRNQDEVNGKYQYIRKLLGDSDELNRECSQATNELEETRLQLQKERDELPWE</sequence>
<reference evidence="2 3" key="1">
    <citation type="submission" date="2017-05" db="EMBL/GenBank/DDBJ databases">
        <title>The Genome Sequence of Enterococcus faecium 6F2_DIV0138.</title>
        <authorList>
            <consortium name="The Broad Institute Genomics Platform"/>
            <consortium name="The Broad Institute Genomic Center for Infectious Diseases"/>
            <person name="Earl A."/>
            <person name="Manson A."/>
            <person name="Schwartman J."/>
            <person name="Gilmore M."/>
            <person name="Abouelleil A."/>
            <person name="Cao P."/>
            <person name="Chapman S."/>
            <person name="Cusick C."/>
            <person name="Shea T."/>
            <person name="Young S."/>
            <person name="Neafsey D."/>
            <person name="Nusbaum C."/>
            <person name="Birren B."/>
        </authorList>
    </citation>
    <scope>NUCLEOTIDE SEQUENCE [LARGE SCALE GENOMIC DNA]</scope>
    <source>
        <strain evidence="2 3">6F2_DIV0138</strain>
    </source>
</reference>